<feature type="transmembrane region" description="Helical" evidence="1">
    <location>
        <begin position="220"/>
        <end position="239"/>
    </location>
</feature>
<dbReference type="InterPro" id="IPR007263">
    <property type="entry name" value="DCC1-like"/>
</dbReference>
<dbReference type="EMBL" id="CP040749">
    <property type="protein sequence ID" value="QCX41100.1"/>
    <property type="molecule type" value="Genomic_DNA"/>
</dbReference>
<feature type="transmembrane region" description="Helical" evidence="1">
    <location>
        <begin position="251"/>
        <end position="271"/>
    </location>
</feature>
<keyword evidence="3" id="KW-1185">Reference proteome</keyword>
<feature type="transmembrane region" description="Helical" evidence="1">
    <location>
        <begin position="135"/>
        <end position="154"/>
    </location>
</feature>
<accession>A0A5B7TXH9</accession>
<evidence type="ECO:0000256" key="1">
    <source>
        <dbReference type="SAM" id="Phobius"/>
    </source>
</evidence>
<name>A0A5B7TXH9_9FLAO</name>
<gene>
    <name evidence="2" type="ORF">FF125_17785</name>
</gene>
<dbReference type="Pfam" id="PF04134">
    <property type="entry name" value="DCC1-like"/>
    <property type="match status" value="1"/>
</dbReference>
<evidence type="ECO:0000313" key="2">
    <source>
        <dbReference type="EMBL" id="QCX41100.1"/>
    </source>
</evidence>
<feature type="transmembrane region" description="Helical" evidence="1">
    <location>
        <begin position="192"/>
        <end position="214"/>
    </location>
</feature>
<feature type="transmembrane region" description="Helical" evidence="1">
    <location>
        <begin position="166"/>
        <end position="185"/>
    </location>
</feature>
<dbReference type="AlphaFoldDB" id="A0A5B7TXH9"/>
<reference evidence="2 3" key="1">
    <citation type="submission" date="2019-05" db="EMBL/GenBank/DDBJ databases">
        <title>Algicella ahnfeltiae gen. nov., sp. nov., a novel marine bacterium of the family Flavobacteriaceae isolated from a red alga.</title>
        <authorList>
            <person name="Nedashkovskaya O.I."/>
            <person name="Kukhlevskiy A.D."/>
            <person name="Kim S.-G."/>
            <person name="Zhukova N.V."/>
            <person name="Mikhailov V.V."/>
        </authorList>
    </citation>
    <scope>NUCLEOTIDE SEQUENCE [LARGE SCALE GENOMIC DNA]</scope>
    <source>
        <strain evidence="2 3">10Alg115</strain>
    </source>
</reference>
<organism evidence="2 3">
    <name type="scientific">Aureibaculum algae</name>
    <dbReference type="NCBI Taxonomy" id="2584122"/>
    <lineage>
        <taxon>Bacteria</taxon>
        <taxon>Pseudomonadati</taxon>
        <taxon>Bacteroidota</taxon>
        <taxon>Flavobacteriia</taxon>
        <taxon>Flavobacteriales</taxon>
        <taxon>Flavobacteriaceae</taxon>
        <taxon>Aureibaculum</taxon>
    </lineage>
</organism>
<protein>
    <submittedName>
        <fullName evidence="2">DUF393 domain-containing protein</fullName>
    </submittedName>
</protein>
<dbReference type="KEGG" id="fbe:FF125_17785"/>
<sequence length="273" mass="31807">MATLKNYTLLYDDDCPLCKTYTSAFIKTKMLDKNGRQVYSSKSQMEFDYIDLEKAKNQIALINHDDKTVLYGIDSLLKVIGYSFPFVEKIGQISPIKWFLKKLYSFISYNRKVIIPIKKQDFQCMSCEPEFNIKYRIIYILFASLITSLVLYQYSEQLSFLPDSTIGRETVLAIGQIVFQSVFLLKITRNDLLNYIGNLMTVSLMGSLLLMPIIVINHFIMLPTLILLSWFGLTALLMFKEHYRRVNLLNLPTYLSYTWVLYRVIALLLILNL</sequence>
<dbReference type="OrthoDB" id="671850at2"/>
<keyword evidence="1" id="KW-0472">Membrane</keyword>
<proteinExistence type="predicted"/>
<evidence type="ECO:0000313" key="3">
    <source>
        <dbReference type="Proteomes" id="UP000306229"/>
    </source>
</evidence>
<keyword evidence="1" id="KW-0812">Transmembrane</keyword>
<keyword evidence="1" id="KW-1133">Transmembrane helix</keyword>
<dbReference type="Proteomes" id="UP000306229">
    <property type="component" value="Chromosome"/>
</dbReference>
<dbReference type="GO" id="GO:0015035">
    <property type="term" value="F:protein-disulfide reductase activity"/>
    <property type="evidence" value="ECO:0007669"/>
    <property type="project" value="InterPro"/>
</dbReference>